<proteinExistence type="predicted"/>
<evidence type="ECO:0000313" key="2">
    <source>
        <dbReference type="EMBL" id="KAH7032370.1"/>
    </source>
</evidence>
<name>A0ABQ8FXA9_9PEZI</name>
<sequence length="199" mass="21049">MSHLASSHRHKSQTPEPASDQSAGTPALWFTLSPYLRAPPSVLCCSICALARSPCCLPSLTPRGGRCGYVEVEESTRTDGRPRCSDVRSCVCVRGVLCVCVSPRFSTPNSRAFSTSPLSGIAPPLSGGEGGSQCVLSLPFRPFSFRASRRVPVADKSGFVRVGEGEGQGSQESTYSGCFGAHSEPGDMLDVDCSRWSLG</sequence>
<feature type="compositionally biased region" description="Basic residues" evidence="1">
    <location>
        <begin position="1"/>
        <end position="12"/>
    </location>
</feature>
<evidence type="ECO:0000256" key="1">
    <source>
        <dbReference type="SAM" id="MobiDB-lite"/>
    </source>
</evidence>
<comment type="caution">
    <text evidence="2">The sequence shown here is derived from an EMBL/GenBank/DDBJ whole genome shotgun (WGS) entry which is preliminary data.</text>
</comment>
<protein>
    <submittedName>
        <fullName evidence="2">Uncharacterized protein</fullName>
    </submittedName>
</protein>
<accession>A0ABQ8FXA9</accession>
<dbReference type="EMBL" id="JAGTJR010000040">
    <property type="protein sequence ID" value="KAH7032370.1"/>
    <property type="molecule type" value="Genomic_DNA"/>
</dbReference>
<keyword evidence="3" id="KW-1185">Reference proteome</keyword>
<dbReference type="Proteomes" id="UP000774617">
    <property type="component" value="Unassembled WGS sequence"/>
</dbReference>
<gene>
    <name evidence="2" type="ORF">B0J12DRAFT_303347</name>
</gene>
<organism evidence="2 3">
    <name type="scientific">Macrophomina phaseolina</name>
    <dbReference type="NCBI Taxonomy" id="35725"/>
    <lineage>
        <taxon>Eukaryota</taxon>
        <taxon>Fungi</taxon>
        <taxon>Dikarya</taxon>
        <taxon>Ascomycota</taxon>
        <taxon>Pezizomycotina</taxon>
        <taxon>Dothideomycetes</taxon>
        <taxon>Dothideomycetes incertae sedis</taxon>
        <taxon>Botryosphaeriales</taxon>
        <taxon>Botryosphaeriaceae</taxon>
        <taxon>Macrophomina</taxon>
    </lineage>
</organism>
<evidence type="ECO:0000313" key="3">
    <source>
        <dbReference type="Proteomes" id="UP000774617"/>
    </source>
</evidence>
<reference evidence="2 3" key="1">
    <citation type="journal article" date="2021" name="Nat. Commun.">
        <title>Genetic determinants of endophytism in the Arabidopsis root mycobiome.</title>
        <authorList>
            <person name="Mesny F."/>
            <person name="Miyauchi S."/>
            <person name="Thiergart T."/>
            <person name="Pickel B."/>
            <person name="Atanasova L."/>
            <person name="Karlsson M."/>
            <person name="Huettel B."/>
            <person name="Barry K.W."/>
            <person name="Haridas S."/>
            <person name="Chen C."/>
            <person name="Bauer D."/>
            <person name="Andreopoulos W."/>
            <person name="Pangilinan J."/>
            <person name="LaButti K."/>
            <person name="Riley R."/>
            <person name="Lipzen A."/>
            <person name="Clum A."/>
            <person name="Drula E."/>
            <person name="Henrissat B."/>
            <person name="Kohler A."/>
            <person name="Grigoriev I.V."/>
            <person name="Martin F.M."/>
            <person name="Hacquard S."/>
        </authorList>
    </citation>
    <scope>NUCLEOTIDE SEQUENCE [LARGE SCALE GENOMIC DNA]</scope>
    <source>
        <strain evidence="2 3">MPI-SDFR-AT-0080</strain>
    </source>
</reference>
<feature type="compositionally biased region" description="Polar residues" evidence="1">
    <location>
        <begin position="14"/>
        <end position="23"/>
    </location>
</feature>
<feature type="region of interest" description="Disordered" evidence="1">
    <location>
        <begin position="1"/>
        <end position="23"/>
    </location>
</feature>